<dbReference type="Proteomes" id="UP000215914">
    <property type="component" value="Unassembled WGS sequence"/>
</dbReference>
<keyword evidence="1" id="KW-0472">Membrane</keyword>
<evidence type="ECO:0000313" key="2">
    <source>
        <dbReference type="EMBL" id="KAF5813217.1"/>
    </source>
</evidence>
<reference evidence="2" key="1">
    <citation type="journal article" date="2017" name="Nature">
        <title>The sunflower genome provides insights into oil metabolism, flowering and Asterid evolution.</title>
        <authorList>
            <person name="Badouin H."/>
            <person name="Gouzy J."/>
            <person name="Grassa C.J."/>
            <person name="Murat F."/>
            <person name="Staton S.E."/>
            <person name="Cottret L."/>
            <person name="Lelandais-Briere C."/>
            <person name="Owens G.L."/>
            <person name="Carrere S."/>
            <person name="Mayjonade B."/>
            <person name="Legrand L."/>
            <person name="Gill N."/>
            <person name="Kane N.C."/>
            <person name="Bowers J.E."/>
            <person name="Hubner S."/>
            <person name="Bellec A."/>
            <person name="Berard A."/>
            <person name="Berges H."/>
            <person name="Blanchet N."/>
            <person name="Boniface M.C."/>
            <person name="Brunel D."/>
            <person name="Catrice O."/>
            <person name="Chaidir N."/>
            <person name="Claudel C."/>
            <person name="Donnadieu C."/>
            <person name="Faraut T."/>
            <person name="Fievet G."/>
            <person name="Helmstetter N."/>
            <person name="King M."/>
            <person name="Knapp S.J."/>
            <person name="Lai Z."/>
            <person name="Le Paslier M.C."/>
            <person name="Lippi Y."/>
            <person name="Lorenzon L."/>
            <person name="Mandel J.R."/>
            <person name="Marage G."/>
            <person name="Marchand G."/>
            <person name="Marquand E."/>
            <person name="Bret-Mestries E."/>
            <person name="Morien E."/>
            <person name="Nambeesan S."/>
            <person name="Nguyen T."/>
            <person name="Pegot-Espagnet P."/>
            <person name="Pouilly N."/>
            <person name="Raftis F."/>
            <person name="Sallet E."/>
            <person name="Schiex T."/>
            <person name="Thomas J."/>
            <person name="Vandecasteele C."/>
            <person name="Vares D."/>
            <person name="Vear F."/>
            <person name="Vautrin S."/>
            <person name="Crespi M."/>
            <person name="Mangin B."/>
            <person name="Burke J.M."/>
            <person name="Salse J."/>
            <person name="Munos S."/>
            <person name="Vincourt P."/>
            <person name="Rieseberg L.H."/>
            <person name="Langlade N.B."/>
        </authorList>
    </citation>
    <scope>NUCLEOTIDE SEQUENCE</scope>
    <source>
        <tissue evidence="2">Leaves</tissue>
    </source>
</reference>
<keyword evidence="1" id="KW-0812">Transmembrane</keyword>
<comment type="caution">
    <text evidence="2">The sequence shown here is derived from an EMBL/GenBank/DDBJ whole genome shotgun (WGS) entry which is preliminary data.</text>
</comment>
<sequence>MMVVCNGDPFHKGSKHVSQSLNLLLRFLLLFEVFLCRSAIVFF</sequence>
<keyword evidence="1" id="KW-1133">Transmembrane helix</keyword>
<dbReference type="EMBL" id="MNCJ02000318">
    <property type="protein sequence ID" value="KAF5813217.1"/>
    <property type="molecule type" value="Genomic_DNA"/>
</dbReference>
<gene>
    <name evidence="2" type="ORF">HanXRQr2_Chr03g0095681</name>
</gene>
<evidence type="ECO:0000313" key="3">
    <source>
        <dbReference type="Proteomes" id="UP000215914"/>
    </source>
</evidence>
<feature type="transmembrane region" description="Helical" evidence="1">
    <location>
        <begin position="21"/>
        <end position="42"/>
    </location>
</feature>
<dbReference type="AlphaFoldDB" id="A0A9K3NU14"/>
<dbReference type="Gramene" id="mRNA:HanXRQr2_Chr03g0095681">
    <property type="protein sequence ID" value="mRNA:HanXRQr2_Chr03g0095681"/>
    <property type="gene ID" value="HanXRQr2_Chr03g0095681"/>
</dbReference>
<keyword evidence="3" id="KW-1185">Reference proteome</keyword>
<accession>A0A9K3NU14</accession>
<reference evidence="2" key="2">
    <citation type="submission" date="2020-06" db="EMBL/GenBank/DDBJ databases">
        <title>Helianthus annuus Genome sequencing and assembly Release 2.</title>
        <authorList>
            <person name="Gouzy J."/>
            <person name="Langlade N."/>
            <person name="Munos S."/>
        </authorList>
    </citation>
    <scope>NUCLEOTIDE SEQUENCE</scope>
    <source>
        <tissue evidence="2">Leaves</tissue>
    </source>
</reference>
<protein>
    <submittedName>
        <fullName evidence="2">Uncharacterized protein</fullName>
    </submittedName>
</protein>
<organism evidence="2 3">
    <name type="scientific">Helianthus annuus</name>
    <name type="common">Common sunflower</name>
    <dbReference type="NCBI Taxonomy" id="4232"/>
    <lineage>
        <taxon>Eukaryota</taxon>
        <taxon>Viridiplantae</taxon>
        <taxon>Streptophyta</taxon>
        <taxon>Embryophyta</taxon>
        <taxon>Tracheophyta</taxon>
        <taxon>Spermatophyta</taxon>
        <taxon>Magnoliopsida</taxon>
        <taxon>eudicotyledons</taxon>
        <taxon>Gunneridae</taxon>
        <taxon>Pentapetalae</taxon>
        <taxon>asterids</taxon>
        <taxon>campanulids</taxon>
        <taxon>Asterales</taxon>
        <taxon>Asteraceae</taxon>
        <taxon>Asteroideae</taxon>
        <taxon>Heliantheae alliance</taxon>
        <taxon>Heliantheae</taxon>
        <taxon>Helianthus</taxon>
    </lineage>
</organism>
<proteinExistence type="predicted"/>
<name>A0A9K3NU14_HELAN</name>
<evidence type="ECO:0000256" key="1">
    <source>
        <dbReference type="SAM" id="Phobius"/>
    </source>
</evidence>